<evidence type="ECO:0000313" key="2">
    <source>
        <dbReference type="EMBL" id="MED6194313.1"/>
    </source>
</evidence>
<protein>
    <submittedName>
        <fullName evidence="2">Uncharacterized protein</fullName>
    </submittedName>
</protein>
<evidence type="ECO:0000313" key="3">
    <source>
        <dbReference type="Proteomes" id="UP001341840"/>
    </source>
</evidence>
<reference evidence="2 3" key="1">
    <citation type="journal article" date="2023" name="Plants (Basel)">
        <title>Bridging the Gap: Combining Genomics and Transcriptomics Approaches to Understand Stylosanthes scabra, an Orphan Legume from the Brazilian Caatinga.</title>
        <authorList>
            <person name="Ferreira-Neto J.R.C."/>
            <person name="da Silva M.D."/>
            <person name="Binneck E."/>
            <person name="de Melo N.F."/>
            <person name="da Silva R.H."/>
            <person name="de Melo A.L.T.M."/>
            <person name="Pandolfi V."/>
            <person name="Bustamante F.O."/>
            <person name="Brasileiro-Vidal A.C."/>
            <person name="Benko-Iseppon A.M."/>
        </authorList>
    </citation>
    <scope>NUCLEOTIDE SEQUENCE [LARGE SCALE GENOMIC DNA]</scope>
    <source>
        <tissue evidence="2">Leaves</tissue>
    </source>
</reference>
<name>A0ABU6XCC1_9FABA</name>
<accession>A0ABU6XCC1</accession>
<dbReference type="EMBL" id="JASCZI010211554">
    <property type="protein sequence ID" value="MED6194313.1"/>
    <property type="molecule type" value="Genomic_DNA"/>
</dbReference>
<feature type="region of interest" description="Disordered" evidence="1">
    <location>
        <begin position="35"/>
        <end position="84"/>
    </location>
</feature>
<feature type="compositionally biased region" description="Polar residues" evidence="1">
    <location>
        <begin position="61"/>
        <end position="74"/>
    </location>
</feature>
<keyword evidence="3" id="KW-1185">Reference proteome</keyword>
<evidence type="ECO:0000256" key="1">
    <source>
        <dbReference type="SAM" id="MobiDB-lite"/>
    </source>
</evidence>
<comment type="caution">
    <text evidence="2">The sequence shown here is derived from an EMBL/GenBank/DDBJ whole genome shotgun (WGS) entry which is preliminary data.</text>
</comment>
<proteinExistence type="predicted"/>
<sequence length="188" mass="21073">MSSTRREIGQAGYRRSIRIQRNAITNELKSHLETIAEEEGSLTPRDRGRPKRKERPVKETINISSSNHGSLKTNNNRHDKVNSPNNYYLVKESETAFTSVVEKMTSAISSLAKILESQSSSSARFFTPKSITSTLNTKSTPGSSPNILTGDMNVIIKKLFQVNEDTIEHHINKKSNNDHENSESEAIM</sequence>
<organism evidence="2 3">
    <name type="scientific">Stylosanthes scabra</name>
    <dbReference type="NCBI Taxonomy" id="79078"/>
    <lineage>
        <taxon>Eukaryota</taxon>
        <taxon>Viridiplantae</taxon>
        <taxon>Streptophyta</taxon>
        <taxon>Embryophyta</taxon>
        <taxon>Tracheophyta</taxon>
        <taxon>Spermatophyta</taxon>
        <taxon>Magnoliopsida</taxon>
        <taxon>eudicotyledons</taxon>
        <taxon>Gunneridae</taxon>
        <taxon>Pentapetalae</taxon>
        <taxon>rosids</taxon>
        <taxon>fabids</taxon>
        <taxon>Fabales</taxon>
        <taxon>Fabaceae</taxon>
        <taxon>Papilionoideae</taxon>
        <taxon>50 kb inversion clade</taxon>
        <taxon>dalbergioids sensu lato</taxon>
        <taxon>Dalbergieae</taxon>
        <taxon>Pterocarpus clade</taxon>
        <taxon>Stylosanthes</taxon>
    </lineage>
</organism>
<gene>
    <name evidence="2" type="ORF">PIB30_027436</name>
</gene>
<dbReference type="Proteomes" id="UP001341840">
    <property type="component" value="Unassembled WGS sequence"/>
</dbReference>